<evidence type="ECO:0000313" key="8">
    <source>
        <dbReference type="EMBL" id="WML92207.1"/>
    </source>
</evidence>
<evidence type="ECO:0000256" key="5">
    <source>
        <dbReference type="SAM" id="Phobius"/>
    </source>
</evidence>
<dbReference type="Proteomes" id="UP001236657">
    <property type="component" value="Chromosome"/>
</dbReference>
<feature type="domain" description="GEVED" evidence="7">
    <location>
        <begin position="969"/>
        <end position="1044"/>
    </location>
</feature>
<evidence type="ECO:0000256" key="3">
    <source>
        <dbReference type="ARBA" id="ARBA00022729"/>
    </source>
</evidence>
<dbReference type="Pfam" id="PF17210">
    <property type="entry name" value="SdrD_B"/>
    <property type="match status" value="1"/>
</dbReference>
<dbReference type="InterPro" id="IPR045474">
    <property type="entry name" value="GEVED"/>
</dbReference>
<reference evidence="8 9" key="1">
    <citation type="submission" date="2023-08" db="EMBL/GenBank/DDBJ databases">
        <title>New molecular markers tilS and rpoB for phylogenetic and monitoring studies of the genus Thiothrix biodiversity.</title>
        <authorList>
            <person name="Ravin N.V."/>
            <person name="Smolyakov D."/>
            <person name="Markov N.D."/>
            <person name="Beletsky A.V."/>
            <person name="Mardanov A.V."/>
            <person name="Rudenko T.S."/>
            <person name="Grabovich M.Y."/>
        </authorList>
    </citation>
    <scope>NUCLEOTIDE SEQUENCE [LARGE SCALE GENOMIC DNA]</scope>
    <source>
        <strain evidence="8 9">MK1</strain>
    </source>
</reference>
<dbReference type="Gene3D" id="2.60.40.10">
    <property type="entry name" value="Immunoglobulins"/>
    <property type="match status" value="1"/>
</dbReference>
<dbReference type="SUPFAM" id="SSF117074">
    <property type="entry name" value="Hypothetical protein PA1324"/>
    <property type="match status" value="1"/>
</dbReference>
<feature type="domain" description="SD-repeat containing protein B" evidence="6">
    <location>
        <begin position="1415"/>
        <end position="1497"/>
    </location>
</feature>
<feature type="region of interest" description="Disordered" evidence="4">
    <location>
        <begin position="730"/>
        <end position="768"/>
    </location>
</feature>
<evidence type="ECO:0000313" key="9">
    <source>
        <dbReference type="Proteomes" id="UP001236657"/>
    </source>
</evidence>
<dbReference type="InterPro" id="IPR013783">
    <property type="entry name" value="Ig-like_fold"/>
</dbReference>
<dbReference type="RefSeq" id="WP_308897279.1">
    <property type="nucleotide sequence ID" value="NZ_CP133218.1"/>
</dbReference>
<dbReference type="InterPro" id="IPR047589">
    <property type="entry name" value="DUF11_rpt"/>
</dbReference>
<comment type="subcellular location">
    <subcellularLocation>
        <location evidence="1">Secreted</location>
    </subcellularLocation>
</comment>
<protein>
    <submittedName>
        <fullName evidence="8">GEVED domain-containing protein</fullName>
    </submittedName>
</protein>
<keyword evidence="5" id="KW-0472">Membrane</keyword>
<accession>A0ABY9MUG6</accession>
<keyword evidence="5" id="KW-1133">Transmembrane helix</keyword>
<feature type="transmembrane region" description="Helical" evidence="5">
    <location>
        <begin position="27"/>
        <end position="50"/>
    </location>
</feature>
<organism evidence="8 9">
    <name type="scientific">Thiothrix lacustris</name>
    <dbReference type="NCBI Taxonomy" id="525917"/>
    <lineage>
        <taxon>Bacteria</taxon>
        <taxon>Pseudomonadati</taxon>
        <taxon>Pseudomonadota</taxon>
        <taxon>Gammaproteobacteria</taxon>
        <taxon>Thiotrichales</taxon>
        <taxon>Thiotrichaceae</taxon>
        <taxon>Thiothrix</taxon>
    </lineage>
</organism>
<feature type="domain" description="GEVED" evidence="7">
    <location>
        <begin position="787"/>
        <end position="869"/>
    </location>
</feature>
<keyword evidence="9" id="KW-1185">Reference proteome</keyword>
<evidence type="ECO:0000259" key="6">
    <source>
        <dbReference type="Pfam" id="PF17210"/>
    </source>
</evidence>
<sequence>MSGFQQRFNTLLQETSLSLYSRGKRTLWFLSQFALVSLMAFTPAMTVFAATPTQEFQTSVGGPTGNGPSIANQSVTMRTNTDNPTGTTFAAATNPVTVTLSLSNFQHSVSTSTISTGRAMDFGMSTSGSVYTGAAIYQTLSGIGSPTDSMFSSLPSTIGQGISTTNNGAIQIHVSSLPLKNAGIATNTRNYYGDLTISFSRPLTNPTLHISGLGGAYGVLGITTELDLDTTANPSVTLSKISGTSNFTVNNTQILNTATNPSASCASSVGACGSVLAKGNSISSLTFKVYLRGDGGESAWGDTTAIAGDSFYFAGASVLDQYDYSDAPATYGTPLHALGANLYLGATTPDSETAAKPGTTATLDDTTGTDDEDAIASFPILSTSMNTYSLSNIPITNTTGGAATLYGWIDVNRNSRFDGNEVATATVASGATSANLNWSGLTGVTAGASYVRLRLTTQTLANTNSGTLTLLDTRSTATASDGEVEDYALTIAAAQSYPTNDATVLYCPAVTTDTGYTDYRIAWTYNSPVNTLLPDHTGGNWPNGQFDQTVIASAPAQTIGSGMGYTFDADKQTVIHLSNVDKSDAQSAFSGGDYIEYQFTTQASMNAAQLFNGFAFASHDYTQSYKIALLFSEDNFATATTLLSDYAISPASGGYQWIDKATNEPLYLKPSTTYKFRILFYGASNASAVYWDDFHVSMGLCQDFSDAPIVNYGSTSHNLPRTTTYYLGSAKPDAESGVRDGGDAGLNADGDDTGGSTPDDEDGVTLPTFTQGSAVTMTATVAGTGGYLQGWIDWNGNGVFDTAEKIAVDLTDGGATDTNPAAGIIGWTVNVPADAVTTPTFARFRWSTTAGLDATTAASDGEIEDYAVTILPTSYDYGDAPSDLSSTDPALINIYNVLDADGAAKHTINPAVHMGASIDAETDGQPNAAASGDGSDDDGVTFPTFPDGKSVLYVEQANTLTVNVSTAGYLNAWIDWNENGVWDASDNIASDKAVVAGNNTLTITLPNTTTQGSKYARFRFCTTAGQCSSASGLASDGEVEDYKIDYVTLPYNGSCSALLNGDFEQGVTTNDYAWYDENTIPYWGTTPDMPSSNTFAERNSIEIWRNGFLSTPSKSGDFLAEINAHVSGTLYQDVALTPGTTVSWSLWHRGRDGVDSMNVLIGTPDDVQQRLASTEQKLISDDNTQWVFYSGTYQIPAGQYVTRFGFHSAATTGGNVVAGNLVDNIELGVTCRDYGDAPAQYPTNNANNGAYHQLYDTQALYIGSPPDKELEGMPGNTASGDDTSGSDDEDGVSTLPTLTSNDSSYSLSVKVTNTSTQIANLVGWIDFNRNDSFDSNEAATTTVPAGTSNSNVTLSWTGLSGGVVGDSYLRLRLTTDAKVATGNASTSLPSGVAGDGEIEDYLINITPGGFAVSGRVFNDANVNTLDNTEQGIKAVTIVLQDVAAGTCLSTKTGADGSYTFSSVQPAAANNYVLYEAANEKTATPDACPPAANDPNGYLSTTPNSLTVTVSNADVTGQNFGDIKNPTLTLDNETVILPNTSVVYPHIFRSTADGSVAFNLVNEIAEPAGSSWGSTLYLDANCNAKLDSSDTPITAPLSVSGTAKTCLLVKVIAPANVSAGASHSIQVQSTFTFGDGTVVTAADVQTRTDLTRVSSGSATSPLSGEGKLSLEKSVWNTTRNIDGAVALPGETLRYTIHYENIGDGTLDELAVHDSVPAFTTLVGGSLQCVSTPTELSACSPSSSAGSLDWSFTGKLQAGSQGAVAYDVMVE</sequence>
<dbReference type="InterPro" id="IPR033764">
    <property type="entry name" value="Sdr_B"/>
</dbReference>
<evidence type="ECO:0000259" key="7">
    <source>
        <dbReference type="Pfam" id="PF20009"/>
    </source>
</evidence>
<evidence type="ECO:0000256" key="1">
    <source>
        <dbReference type="ARBA" id="ARBA00004613"/>
    </source>
</evidence>
<dbReference type="NCBIfam" id="TIGR01451">
    <property type="entry name" value="B_ant_repeat"/>
    <property type="match status" value="1"/>
</dbReference>
<keyword evidence="5" id="KW-0812">Transmembrane</keyword>
<proteinExistence type="predicted"/>
<gene>
    <name evidence="8" type="ORF">RCF98_07640</name>
</gene>
<feature type="domain" description="GEVED" evidence="7">
    <location>
        <begin position="405"/>
        <end position="489"/>
    </location>
</feature>
<keyword evidence="2" id="KW-0964">Secreted</keyword>
<name>A0ABY9MUG6_9GAMM</name>
<evidence type="ECO:0000256" key="4">
    <source>
        <dbReference type="SAM" id="MobiDB-lite"/>
    </source>
</evidence>
<evidence type="ECO:0000256" key="2">
    <source>
        <dbReference type="ARBA" id="ARBA00022525"/>
    </source>
</evidence>
<dbReference type="Pfam" id="PF20009">
    <property type="entry name" value="GEVED"/>
    <property type="match status" value="4"/>
</dbReference>
<feature type="compositionally biased region" description="Basic and acidic residues" evidence="4">
    <location>
        <begin position="732"/>
        <end position="742"/>
    </location>
</feature>
<feature type="region of interest" description="Disordered" evidence="4">
    <location>
        <begin position="349"/>
        <end position="368"/>
    </location>
</feature>
<feature type="region of interest" description="Disordered" evidence="4">
    <location>
        <begin position="918"/>
        <end position="941"/>
    </location>
</feature>
<feature type="domain" description="GEVED" evidence="7">
    <location>
        <begin position="1321"/>
        <end position="1404"/>
    </location>
</feature>
<dbReference type="EMBL" id="CP133218">
    <property type="protein sequence ID" value="WML92207.1"/>
    <property type="molecule type" value="Genomic_DNA"/>
</dbReference>
<keyword evidence="3" id="KW-0732">Signal</keyword>
<feature type="region of interest" description="Disordered" evidence="4">
    <location>
        <begin position="1264"/>
        <end position="1299"/>
    </location>
</feature>